<keyword evidence="2" id="KW-0472">Membrane</keyword>
<name>A0A5E8B2U6_9ASCO</name>
<proteinExistence type="predicted"/>
<evidence type="ECO:0000313" key="3">
    <source>
        <dbReference type="EMBL" id="VVT45764.1"/>
    </source>
</evidence>
<feature type="transmembrane region" description="Helical" evidence="2">
    <location>
        <begin position="51"/>
        <end position="73"/>
    </location>
</feature>
<gene>
    <name evidence="3" type="ORF">SAPINGB_P000879</name>
</gene>
<protein>
    <recommendedName>
        <fullName evidence="5">Transmembrane protein UsgS</fullName>
    </recommendedName>
</protein>
<dbReference type="GeneID" id="43579702"/>
<feature type="transmembrane region" description="Helical" evidence="2">
    <location>
        <begin position="241"/>
        <end position="261"/>
    </location>
</feature>
<dbReference type="RefSeq" id="XP_031851493.1">
    <property type="nucleotide sequence ID" value="XM_031995602.1"/>
</dbReference>
<dbReference type="OrthoDB" id="10041630at2759"/>
<sequence>MPSPIFISRPPAGFSLLAVIRGVQLTFLGAIRALRNPYLVESGYYRHVLTAIVVSVIIQLVIWIPLALLRLFFAVLKLVASEEAGVTLEAILDTLHFIQNNVLNLGPFLVTAMRYFRPEMDDMFLMSLKFVDQVYKKKHPESHREYYAPLILRPSSEKARHTGSSISLRTGSQIDEKKYTKGSIGLEKSVPKKEYARGRRGQLQKLLAQCKGAISGVSGFAKNIQSNHPFHVFVRRSLRQAAFSMALYLLSFIPTLGRVVMPIASFYSFNSVVGTPTAVAIFALGYNVPRRYAVKFLTVFWGGRSLVRELLAPYFSRLPLSRAEREQWFRAREGIMFGFGAVFYLFLKTPFVGIVAYGIAEASTAYLVTKVSEPPPPPRGSSTLVAGLSSLPTGETGDEQLQHHGLAAEDRWVQRELVWTNADKLLSGLALQSDGFGATPDIVPGAWATSTAASTATDIKLDAAQKGYRGGPSSVTPSPTHSGLATPTGGNGSSSIHTPRSRTPPGYETGLAVGSGYKSTNPFLHEVRGSPVTGTRPE</sequence>
<feature type="transmembrane region" description="Helical" evidence="2">
    <location>
        <begin position="335"/>
        <end position="360"/>
    </location>
</feature>
<reference evidence="3 4" key="1">
    <citation type="submission" date="2019-09" db="EMBL/GenBank/DDBJ databases">
        <authorList>
            <person name="Brejova B."/>
        </authorList>
    </citation>
    <scope>NUCLEOTIDE SEQUENCE [LARGE SCALE GENOMIC DNA]</scope>
</reference>
<keyword evidence="4" id="KW-1185">Reference proteome</keyword>
<evidence type="ECO:0000313" key="4">
    <source>
        <dbReference type="Proteomes" id="UP000398389"/>
    </source>
</evidence>
<dbReference type="EMBL" id="CABVLU010000001">
    <property type="protein sequence ID" value="VVT45764.1"/>
    <property type="molecule type" value="Genomic_DNA"/>
</dbReference>
<accession>A0A5E8B2U6</accession>
<feature type="transmembrane region" description="Helical" evidence="2">
    <location>
        <begin position="12"/>
        <end position="31"/>
    </location>
</feature>
<feature type="transmembrane region" description="Helical" evidence="2">
    <location>
        <begin position="267"/>
        <end position="286"/>
    </location>
</feature>
<keyword evidence="2" id="KW-0812">Transmembrane</keyword>
<organism evidence="3 4">
    <name type="scientific">Magnusiomyces paraingens</name>
    <dbReference type="NCBI Taxonomy" id="2606893"/>
    <lineage>
        <taxon>Eukaryota</taxon>
        <taxon>Fungi</taxon>
        <taxon>Dikarya</taxon>
        <taxon>Ascomycota</taxon>
        <taxon>Saccharomycotina</taxon>
        <taxon>Dipodascomycetes</taxon>
        <taxon>Dipodascales</taxon>
        <taxon>Dipodascaceae</taxon>
        <taxon>Magnusiomyces</taxon>
    </lineage>
</organism>
<evidence type="ECO:0000256" key="1">
    <source>
        <dbReference type="SAM" id="MobiDB-lite"/>
    </source>
</evidence>
<feature type="region of interest" description="Disordered" evidence="1">
    <location>
        <begin position="465"/>
        <end position="538"/>
    </location>
</feature>
<dbReference type="AlphaFoldDB" id="A0A5E8B2U6"/>
<dbReference type="PANTHER" id="PTHR38421">
    <property type="entry name" value="TRANSMEMBRANE PROTEIN USGS"/>
    <property type="match status" value="1"/>
</dbReference>
<evidence type="ECO:0008006" key="5">
    <source>
        <dbReference type="Google" id="ProtNLM"/>
    </source>
</evidence>
<dbReference type="PANTHER" id="PTHR38421:SF1">
    <property type="entry name" value="TRANSMEMBRANE PROTEIN"/>
    <property type="match status" value="1"/>
</dbReference>
<feature type="compositionally biased region" description="Polar residues" evidence="1">
    <location>
        <begin position="473"/>
        <end position="485"/>
    </location>
</feature>
<keyword evidence="2" id="KW-1133">Transmembrane helix</keyword>
<dbReference type="Proteomes" id="UP000398389">
    <property type="component" value="Unassembled WGS sequence"/>
</dbReference>
<evidence type="ECO:0000256" key="2">
    <source>
        <dbReference type="SAM" id="Phobius"/>
    </source>
</evidence>